<dbReference type="GO" id="GO:0000184">
    <property type="term" value="P:nuclear-transcribed mRNA catabolic process, nonsense-mediated decay"/>
    <property type="evidence" value="ECO:0007669"/>
    <property type="project" value="InterPro"/>
</dbReference>
<dbReference type="AlphaFoldDB" id="A0AAV1UTF1"/>
<name>A0AAV1UTF1_9STRA</name>
<protein>
    <submittedName>
        <fullName evidence="2">Uncharacterized protein</fullName>
    </submittedName>
</protein>
<evidence type="ECO:0000256" key="1">
    <source>
        <dbReference type="SAM" id="MobiDB-lite"/>
    </source>
</evidence>
<feature type="compositionally biased region" description="Polar residues" evidence="1">
    <location>
        <begin position="57"/>
        <end position="67"/>
    </location>
</feature>
<feature type="region of interest" description="Disordered" evidence="1">
    <location>
        <begin position="106"/>
        <end position="150"/>
    </location>
</feature>
<feature type="compositionally biased region" description="Polar residues" evidence="1">
    <location>
        <begin position="121"/>
        <end position="133"/>
    </location>
</feature>
<dbReference type="PANTHER" id="PTHR14270:SF0">
    <property type="entry name" value="NONSENSE-MEDIATED MRNA DECAY FACTOR SMG9"/>
    <property type="match status" value="1"/>
</dbReference>
<dbReference type="PANTHER" id="PTHR14270">
    <property type="entry name" value="NONSENSE-MEDIATED MRNA DECAY FACTOR SMG9"/>
    <property type="match status" value="1"/>
</dbReference>
<dbReference type="EMBL" id="CAKLBY020000226">
    <property type="protein sequence ID" value="CAK7937013.1"/>
    <property type="molecule type" value="Genomic_DNA"/>
</dbReference>
<feature type="compositionally biased region" description="Low complexity" evidence="1">
    <location>
        <begin position="10"/>
        <end position="27"/>
    </location>
</feature>
<dbReference type="InterPro" id="IPR039177">
    <property type="entry name" value="SMG9"/>
</dbReference>
<dbReference type="Proteomes" id="UP001162060">
    <property type="component" value="Unassembled WGS sequence"/>
</dbReference>
<feature type="region of interest" description="Disordered" evidence="1">
    <location>
        <begin position="1"/>
        <end position="91"/>
    </location>
</feature>
<sequence>MDRELPPQKQRQQQRSSSSHRSTSTSHPAGTSRNAMPGPSRVFRSLQQRPHSRATAPVSTAVMSKTPSMLVRGAAGGGKGPPPPPFMTSSSSKILYEPNVHRLRARSSVARPLERDHRIQAENSSPRETSPSPTLDRRSSSRIGSLSTPRRLYEPATVQQTKICPPSSCVKLITPQMQFATNLSTQLGTCLELTNFTVVGVLGFDGVGKSTVLSLLARDEKMRENQFKTRRLESVVSHCHETM</sequence>
<gene>
    <name evidence="2" type="ORF">PM001_LOCUS22163</name>
</gene>
<reference evidence="2" key="1">
    <citation type="submission" date="2024-01" db="EMBL/GenBank/DDBJ databases">
        <authorList>
            <person name="Webb A."/>
        </authorList>
    </citation>
    <scope>NUCLEOTIDE SEQUENCE</scope>
    <source>
        <strain evidence="2">Pm1</strain>
    </source>
</reference>
<comment type="caution">
    <text evidence="2">The sequence shown here is derived from an EMBL/GenBank/DDBJ whole genome shotgun (WGS) entry which is preliminary data.</text>
</comment>
<organism evidence="2 3">
    <name type="scientific">Peronospora matthiolae</name>
    <dbReference type="NCBI Taxonomy" id="2874970"/>
    <lineage>
        <taxon>Eukaryota</taxon>
        <taxon>Sar</taxon>
        <taxon>Stramenopiles</taxon>
        <taxon>Oomycota</taxon>
        <taxon>Peronosporomycetes</taxon>
        <taxon>Peronosporales</taxon>
        <taxon>Peronosporaceae</taxon>
        <taxon>Peronospora</taxon>
    </lineage>
</organism>
<proteinExistence type="predicted"/>
<evidence type="ECO:0000313" key="2">
    <source>
        <dbReference type="EMBL" id="CAK7937013.1"/>
    </source>
</evidence>
<accession>A0AAV1UTF1</accession>
<evidence type="ECO:0000313" key="3">
    <source>
        <dbReference type="Proteomes" id="UP001162060"/>
    </source>
</evidence>